<comment type="pathway">
    <text evidence="9">Protein modification; lipoprotein biosynthesis (signal peptide cleavage).</text>
</comment>
<comment type="subcellular location">
    <subcellularLocation>
        <location evidence="9">Cell membrane</location>
        <topology evidence="9">Multi-pass membrane protein</topology>
    </subcellularLocation>
</comment>
<feature type="active site" evidence="9">
    <location>
        <position position="138"/>
    </location>
</feature>
<evidence type="ECO:0000256" key="10">
    <source>
        <dbReference type="RuleBase" id="RU000594"/>
    </source>
</evidence>
<reference evidence="12 13" key="1">
    <citation type="submission" date="2018-08" db="EMBL/GenBank/DDBJ databases">
        <title>Wenzhouxiangella salilacus sp. nov., a novel bacterium isolated from a saline lake in Xinjiang Province, China.</title>
        <authorList>
            <person name="Han S."/>
        </authorList>
    </citation>
    <scope>NUCLEOTIDE SEQUENCE [LARGE SCALE GENOMIC DNA]</scope>
    <source>
        <strain evidence="12 13">XDB06</strain>
    </source>
</reference>
<dbReference type="PROSITE" id="PS00855">
    <property type="entry name" value="SPASE_II"/>
    <property type="match status" value="1"/>
</dbReference>
<dbReference type="NCBIfam" id="TIGR00077">
    <property type="entry name" value="lspA"/>
    <property type="match status" value="1"/>
</dbReference>
<dbReference type="AlphaFoldDB" id="A0A3E1K7V7"/>
<keyword evidence="2 9" id="KW-1003">Cell membrane</keyword>
<feature type="active site" evidence="9">
    <location>
        <position position="120"/>
    </location>
</feature>
<dbReference type="GO" id="GO:0006508">
    <property type="term" value="P:proteolysis"/>
    <property type="evidence" value="ECO:0007669"/>
    <property type="project" value="UniProtKB-KW"/>
</dbReference>
<comment type="catalytic activity">
    <reaction evidence="9 10">
        <text>Release of signal peptides from bacterial membrane prolipoproteins. Hydrolyzes -Xaa-Yaa-Zaa-|-(S,diacylglyceryl)Cys-, in which Xaa is hydrophobic (preferably Leu), and Yaa (Ala or Ser) and Zaa (Gly or Ala) have small, neutral side chains.</text>
        <dbReference type="EC" id="3.4.23.36"/>
    </reaction>
</comment>
<keyword evidence="12" id="KW-0449">Lipoprotein</keyword>
<feature type="transmembrane region" description="Helical" evidence="9">
    <location>
        <begin position="92"/>
        <end position="110"/>
    </location>
</feature>
<sequence>MRPGRYGLWLIMAAVVVALDLFTKELAMQYLELYRPNPVLSWLNLTLAHNTGAAFSFLASGSGWQRWFLSGVAVVIVAVLLVWLWRLPHRARLLPSALALVIGGAIGNLVDRIRFGYVIDFIDVHYAGWHWPAFNLADSAIVVGVILLLLDSLIPGRRIHHHA</sequence>
<dbReference type="EMBL" id="QUZK01000038">
    <property type="protein sequence ID" value="RFF30102.1"/>
    <property type="molecule type" value="Genomic_DNA"/>
</dbReference>
<organism evidence="12 13">
    <name type="scientific">Wenzhouxiangella sediminis</name>
    <dbReference type="NCBI Taxonomy" id="1792836"/>
    <lineage>
        <taxon>Bacteria</taxon>
        <taxon>Pseudomonadati</taxon>
        <taxon>Pseudomonadota</taxon>
        <taxon>Gammaproteobacteria</taxon>
        <taxon>Chromatiales</taxon>
        <taxon>Wenzhouxiangellaceae</taxon>
        <taxon>Wenzhouxiangella</taxon>
    </lineage>
</organism>
<keyword evidence="3 9" id="KW-0645">Protease</keyword>
<dbReference type="RefSeq" id="WP_116650971.1">
    <property type="nucleotide sequence ID" value="NZ_QUZK01000038.1"/>
</dbReference>
<proteinExistence type="inferred from homology"/>
<feature type="transmembrane region" description="Helical" evidence="9">
    <location>
        <begin position="6"/>
        <end position="27"/>
    </location>
</feature>
<evidence type="ECO:0000256" key="2">
    <source>
        <dbReference type="ARBA" id="ARBA00022475"/>
    </source>
</evidence>
<feature type="transmembrane region" description="Helical" evidence="9">
    <location>
        <begin position="67"/>
        <end position="85"/>
    </location>
</feature>
<evidence type="ECO:0000313" key="12">
    <source>
        <dbReference type="EMBL" id="RFF30102.1"/>
    </source>
</evidence>
<evidence type="ECO:0000256" key="6">
    <source>
        <dbReference type="ARBA" id="ARBA00022801"/>
    </source>
</evidence>
<name>A0A3E1K7V7_9GAMM</name>
<keyword evidence="7 9" id="KW-1133">Transmembrane helix</keyword>
<keyword evidence="6 9" id="KW-0378">Hydrolase</keyword>
<dbReference type="PANTHER" id="PTHR33695">
    <property type="entry name" value="LIPOPROTEIN SIGNAL PEPTIDASE"/>
    <property type="match status" value="1"/>
</dbReference>
<evidence type="ECO:0000256" key="4">
    <source>
        <dbReference type="ARBA" id="ARBA00022692"/>
    </source>
</evidence>
<evidence type="ECO:0000256" key="11">
    <source>
        <dbReference type="RuleBase" id="RU004181"/>
    </source>
</evidence>
<comment type="caution">
    <text evidence="12">The sequence shown here is derived from an EMBL/GenBank/DDBJ whole genome shotgun (WGS) entry which is preliminary data.</text>
</comment>
<comment type="function">
    <text evidence="9 10">This protein specifically catalyzes the removal of signal peptides from prolipoproteins.</text>
</comment>
<keyword evidence="8 9" id="KW-0472">Membrane</keyword>
<evidence type="ECO:0000256" key="8">
    <source>
        <dbReference type="ARBA" id="ARBA00023136"/>
    </source>
</evidence>
<keyword evidence="5 9" id="KW-0064">Aspartyl protease</keyword>
<dbReference type="UniPathway" id="UPA00665"/>
<dbReference type="GO" id="GO:0004190">
    <property type="term" value="F:aspartic-type endopeptidase activity"/>
    <property type="evidence" value="ECO:0007669"/>
    <property type="project" value="UniProtKB-UniRule"/>
</dbReference>
<dbReference type="Proteomes" id="UP000260351">
    <property type="component" value="Unassembled WGS sequence"/>
</dbReference>
<protein>
    <recommendedName>
        <fullName evidence="9">Lipoprotein signal peptidase</fullName>
        <ecNumber evidence="9">3.4.23.36</ecNumber>
    </recommendedName>
    <alternativeName>
        <fullName evidence="9">Prolipoprotein signal peptidase</fullName>
    </alternativeName>
    <alternativeName>
        <fullName evidence="9">Signal peptidase II</fullName>
        <shortName evidence="9">SPase II</shortName>
    </alternativeName>
</protein>
<dbReference type="HAMAP" id="MF_00161">
    <property type="entry name" value="LspA"/>
    <property type="match status" value="1"/>
</dbReference>
<dbReference type="PRINTS" id="PR00781">
    <property type="entry name" value="LIPOSIGPTASE"/>
</dbReference>
<evidence type="ECO:0000256" key="3">
    <source>
        <dbReference type="ARBA" id="ARBA00022670"/>
    </source>
</evidence>
<comment type="similarity">
    <text evidence="1 9 11">Belongs to the peptidase A8 family.</text>
</comment>
<accession>A0A3E1K7V7</accession>
<evidence type="ECO:0000256" key="1">
    <source>
        <dbReference type="ARBA" id="ARBA00006139"/>
    </source>
</evidence>
<feature type="transmembrane region" description="Helical" evidence="9">
    <location>
        <begin position="130"/>
        <end position="150"/>
    </location>
</feature>
<keyword evidence="4 9" id="KW-0812">Transmembrane</keyword>
<evidence type="ECO:0000313" key="13">
    <source>
        <dbReference type="Proteomes" id="UP000260351"/>
    </source>
</evidence>
<evidence type="ECO:0000256" key="5">
    <source>
        <dbReference type="ARBA" id="ARBA00022750"/>
    </source>
</evidence>
<dbReference type="GO" id="GO:0005886">
    <property type="term" value="C:plasma membrane"/>
    <property type="evidence" value="ECO:0007669"/>
    <property type="project" value="UniProtKB-SubCell"/>
</dbReference>
<dbReference type="EC" id="3.4.23.36" evidence="9"/>
<dbReference type="PANTHER" id="PTHR33695:SF1">
    <property type="entry name" value="LIPOPROTEIN SIGNAL PEPTIDASE"/>
    <property type="match status" value="1"/>
</dbReference>
<dbReference type="Pfam" id="PF01252">
    <property type="entry name" value="Peptidase_A8"/>
    <property type="match status" value="1"/>
</dbReference>
<keyword evidence="13" id="KW-1185">Reference proteome</keyword>
<dbReference type="InterPro" id="IPR001872">
    <property type="entry name" value="Peptidase_A8"/>
</dbReference>
<evidence type="ECO:0000256" key="9">
    <source>
        <dbReference type="HAMAP-Rule" id="MF_00161"/>
    </source>
</evidence>
<dbReference type="OrthoDB" id="9810259at2"/>
<gene>
    <name evidence="9" type="primary">lspA</name>
    <name evidence="12" type="ORF">DZC52_09830</name>
</gene>
<evidence type="ECO:0000256" key="7">
    <source>
        <dbReference type="ARBA" id="ARBA00022989"/>
    </source>
</evidence>